<protein>
    <recommendedName>
        <fullName evidence="8">Glycosyltransferase 61 catalytic domain-containing protein</fullName>
    </recommendedName>
</protein>
<evidence type="ECO:0000256" key="4">
    <source>
        <dbReference type="ARBA" id="ARBA00022692"/>
    </source>
</evidence>
<evidence type="ECO:0000256" key="7">
    <source>
        <dbReference type="ARBA" id="ARBA00023180"/>
    </source>
</evidence>
<evidence type="ECO:0000259" key="8">
    <source>
        <dbReference type="Pfam" id="PF04577"/>
    </source>
</evidence>
<evidence type="ECO:0000313" key="9">
    <source>
        <dbReference type="EMBL" id="GBE87584.1"/>
    </source>
</evidence>
<dbReference type="PANTHER" id="PTHR20961:SF38">
    <property type="entry name" value="PROTEIN O-LINKED-MANNOSE BETA-1,4-N-ACETYLGLUCOSAMINYLTRANSFERASE 2"/>
    <property type="match status" value="1"/>
</dbReference>
<accession>A0A401GZJ5</accession>
<evidence type="ECO:0000256" key="6">
    <source>
        <dbReference type="ARBA" id="ARBA00023136"/>
    </source>
</evidence>
<dbReference type="InterPro" id="IPR007657">
    <property type="entry name" value="Glycosyltransferase_61"/>
</dbReference>
<organism evidence="9 10">
    <name type="scientific">Sparassis crispa</name>
    <dbReference type="NCBI Taxonomy" id="139825"/>
    <lineage>
        <taxon>Eukaryota</taxon>
        <taxon>Fungi</taxon>
        <taxon>Dikarya</taxon>
        <taxon>Basidiomycota</taxon>
        <taxon>Agaricomycotina</taxon>
        <taxon>Agaricomycetes</taxon>
        <taxon>Polyporales</taxon>
        <taxon>Sparassidaceae</taxon>
        <taxon>Sparassis</taxon>
    </lineage>
</organism>
<evidence type="ECO:0000256" key="1">
    <source>
        <dbReference type="ARBA" id="ARBA00004167"/>
    </source>
</evidence>
<dbReference type="Pfam" id="PF04577">
    <property type="entry name" value="Glyco_transf_61"/>
    <property type="match status" value="1"/>
</dbReference>
<dbReference type="GO" id="GO:0005783">
    <property type="term" value="C:endoplasmic reticulum"/>
    <property type="evidence" value="ECO:0007669"/>
    <property type="project" value="TreeGrafter"/>
</dbReference>
<dbReference type="GO" id="GO:0016020">
    <property type="term" value="C:membrane"/>
    <property type="evidence" value="ECO:0007669"/>
    <property type="project" value="UniProtKB-SubCell"/>
</dbReference>
<evidence type="ECO:0000256" key="3">
    <source>
        <dbReference type="ARBA" id="ARBA00022679"/>
    </source>
</evidence>
<dbReference type="GO" id="GO:0035269">
    <property type="term" value="P:protein O-linked glycosylation via mannose"/>
    <property type="evidence" value="ECO:0007669"/>
    <property type="project" value="TreeGrafter"/>
</dbReference>
<keyword evidence="4" id="KW-0812">Transmembrane</keyword>
<comment type="subcellular location">
    <subcellularLocation>
        <location evidence="1">Membrane</location>
        <topology evidence="1">Single-pass membrane protein</topology>
    </subcellularLocation>
</comment>
<dbReference type="GO" id="GO:0097363">
    <property type="term" value="F:protein O-acetylglucosaminyltransferase activity"/>
    <property type="evidence" value="ECO:0007669"/>
    <property type="project" value="TreeGrafter"/>
</dbReference>
<keyword evidence="5" id="KW-1133">Transmembrane helix</keyword>
<dbReference type="InterPro" id="IPR049625">
    <property type="entry name" value="Glyco_transf_61_cat"/>
</dbReference>
<dbReference type="InParanoid" id="A0A401GZJ5"/>
<sequence length="486" mass="54993">MPPFNPTSREVVLLGVLLISLLFFSTTFTTRQSSIAGLKRPYIFNGEEDSDDAKLPTLATHYTLQSLNQPLSWGLGQVPETKIVAHVPGWTIFDKLYMMNGTVYIVNDQPESIPDRSRMISTAINIANGAQAQAQRVPTDKEMQIISTNEAAQLFGPDAERIDGVTWYANDPLQFVTHYYHWSAELFFGFWRTYSSLDPTIAPNGETALPTPRRMFFSHVDAAHWRDYAAMNQWVLRSAFPSISMEFMNDFKERAEMGRAFVFDRAVLADRAAAMYGEFFLRTQRTAANAFALPGSVNWWSTIRNNVVRFAGLEGYDGAAVQGVTSTPVITYISRQGWGRRMLIQEHHERLVQELYNLRDTYGYEVNVVSMDKLSRIEQFQLAGRTTIMMGVHGNGLTALVWMRPTPRSTVIEFFFPQGFAHDYEYTTRALGMVHYGFWNDQSFTSPDVPPVNYPPGFQSNAIPIDGAAVARLCQQRLTLSEEADD</sequence>
<keyword evidence="6" id="KW-0472">Membrane</keyword>
<reference evidence="9 10" key="1">
    <citation type="journal article" date="2018" name="Sci. Rep.">
        <title>Genome sequence of the cauliflower mushroom Sparassis crispa (Hanabiratake) and its association with beneficial usage.</title>
        <authorList>
            <person name="Kiyama R."/>
            <person name="Furutani Y."/>
            <person name="Kawaguchi K."/>
            <person name="Nakanishi T."/>
        </authorList>
    </citation>
    <scope>NUCLEOTIDE SEQUENCE [LARGE SCALE GENOMIC DNA]</scope>
</reference>
<keyword evidence="7" id="KW-0325">Glycoprotein</keyword>
<dbReference type="AlphaFoldDB" id="A0A401GZJ5"/>
<dbReference type="PANTHER" id="PTHR20961">
    <property type="entry name" value="GLYCOSYLTRANSFERASE"/>
    <property type="match status" value="1"/>
</dbReference>
<dbReference type="RefSeq" id="XP_027618497.1">
    <property type="nucleotide sequence ID" value="XM_027762696.1"/>
</dbReference>
<name>A0A401GZJ5_9APHY</name>
<dbReference type="OrthoDB" id="529273at2759"/>
<keyword evidence="3" id="KW-0808">Transferase</keyword>
<evidence type="ECO:0000256" key="5">
    <source>
        <dbReference type="ARBA" id="ARBA00022989"/>
    </source>
</evidence>
<dbReference type="GeneID" id="38784501"/>
<comment type="caution">
    <text evidence="9">The sequence shown here is derived from an EMBL/GenBank/DDBJ whole genome shotgun (WGS) entry which is preliminary data.</text>
</comment>
<dbReference type="Proteomes" id="UP000287166">
    <property type="component" value="Unassembled WGS sequence"/>
</dbReference>
<evidence type="ECO:0000256" key="2">
    <source>
        <dbReference type="ARBA" id="ARBA00022676"/>
    </source>
</evidence>
<keyword evidence="2" id="KW-0328">Glycosyltransferase</keyword>
<dbReference type="STRING" id="139825.A0A401GZJ5"/>
<dbReference type="EMBL" id="BFAD01000011">
    <property type="protein sequence ID" value="GBE87584.1"/>
    <property type="molecule type" value="Genomic_DNA"/>
</dbReference>
<gene>
    <name evidence="9" type="ORF">SCP_1102610</name>
</gene>
<proteinExistence type="predicted"/>
<keyword evidence="10" id="KW-1185">Reference proteome</keyword>
<feature type="domain" description="Glycosyltransferase 61 catalytic" evidence="8">
    <location>
        <begin position="179"/>
        <end position="406"/>
    </location>
</feature>
<evidence type="ECO:0000313" key="10">
    <source>
        <dbReference type="Proteomes" id="UP000287166"/>
    </source>
</evidence>